<reference evidence="4 5" key="1">
    <citation type="submission" date="2018-11" db="EMBL/GenBank/DDBJ databases">
        <title>Genomes From Bacteria Associated with the Canine Oral Cavity: a Test Case for Automated Genome-Based Taxonomic Assignment.</title>
        <authorList>
            <person name="Coil D.A."/>
            <person name="Jospin G."/>
            <person name="Darling A.E."/>
            <person name="Wallis C."/>
            <person name="Davis I.J."/>
            <person name="Harris S."/>
            <person name="Eisen J.A."/>
            <person name="Holcombe L.J."/>
            <person name="O'Flynn C."/>
        </authorList>
    </citation>
    <scope>NUCLEOTIDE SEQUENCE [LARGE SCALE GENOMIC DNA]</scope>
    <source>
        <strain evidence="4 5">OH770</strain>
    </source>
</reference>
<dbReference type="Gene3D" id="3.75.10.10">
    <property type="entry name" value="L-arginine/glycine Amidinotransferase, Chain A"/>
    <property type="match status" value="1"/>
</dbReference>
<keyword evidence="2 4" id="KW-0378">Hydrolase</keyword>
<dbReference type="InterPro" id="IPR003876">
    <property type="entry name" value="Arg_deiminase"/>
</dbReference>
<accession>A0A3P1SFK6</accession>
<comment type="similarity">
    <text evidence="1">Belongs to the arginine deiminase family.</text>
</comment>
<dbReference type="Proteomes" id="UP000280444">
    <property type="component" value="Unassembled WGS sequence"/>
</dbReference>
<organism evidence="4 5">
    <name type="scientific">Schaalia canis</name>
    <dbReference type="NCBI Taxonomy" id="100469"/>
    <lineage>
        <taxon>Bacteria</taxon>
        <taxon>Bacillati</taxon>
        <taxon>Actinomycetota</taxon>
        <taxon>Actinomycetes</taxon>
        <taxon>Actinomycetales</taxon>
        <taxon>Actinomycetaceae</taxon>
        <taxon>Schaalia</taxon>
    </lineage>
</organism>
<dbReference type="PANTHER" id="PTHR47271">
    <property type="entry name" value="ARGININE DEIMINASE"/>
    <property type="match status" value="1"/>
</dbReference>
<dbReference type="AlphaFoldDB" id="A0A3P1SFK6"/>
<dbReference type="SUPFAM" id="SSF55909">
    <property type="entry name" value="Pentein"/>
    <property type="match status" value="1"/>
</dbReference>
<dbReference type="NCBIfam" id="NF002381">
    <property type="entry name" value="PRK01388.1"/>
    <property type="match status" value="1"/>
</dbReference>
<gene>
    <name evidence="4" type="ORF">EII11_04475</name>
</gene>
<dbReference type="PANTHER" id="PTHR47271:SF2">
    <property type="entry name" value="ARGININE DEIMINASE"/>
    <property type="match status" value="1"/>
</dbReference>
<comment type="caution">
    <text evidence="4">The sequence shown here is derived from an EMBL/GenBank/DDBJ whole genome shotgun (WGS) entry which is preliminary data.</text>
</comment>
<sequence length="403" mass="43739">MIVSDLAPLTQVIVHRPGKEMLRLTPSNKDELLFDDLLWLERAQEEHDAFAKALGSRGAEVLYFEELLAQALHSPQAREQALTEVVTSEAFGCAALDAIRSYAESLSPEDLAELLIAGITKRELLDRVSVPASTVIGAMNADDFILTPLPNHLFTRDTSAWIHDGVFIGSMCKRARLRESVNARIIYSHHPRFSDTLQWDDGRAGTATVEGGDIMVLGNDTVIVGMGERTNAQGVERLALKLFEGGTIAQVIAMEMPKARALMHFDTAMTMADEGTFVKYAGLGMLRSHTIRPGMTPGTVSVTDNPGEDMHQVIAGALGIDSIRVLHPPMDTLAAEREQWNDGSNLLAIAPGVVIAYERNTVTNDYLESQGLTVVPVPGNELGRGRGGPRCMSCPIARASDNN</sequence>
<dbReference type="RefSeq" id="WP_124869211.1">
    <property type="nucleotide sequence ID" value="NZ_RQZF01000003.1"/>
</dbReference>
<protein>
    <submittedName>
        <fullName evidence="4">Arginine deiminase</fullName>
        <ecNumber evidence="4">3.5.3.6</ecNumber>
    </submittedName>
</protein>
<name>A0A3P1SFK6_9ACTO</name>
<evidence type="ECO:0000256" key="2">
    <source>
        <dbReference type="ARBA" id="ARBA00022801"/>
    </source>
</evidence>
<dbReference type="PIRSF" id="PIRSF006356">
    <property type="entry name" value="Arg_deiminase"/>
    <property type="match status" value="1"/>
</dbReference>
<dbReference type="OrthoDB" id="9807502at2"/>
<dbReference type="Pfam" id="PF02274">
    <property type="entry name" value="ADI"/>
    <property type="match status" value="1"/>
</dbReference>
<evidence type="ECO:0000256" key="3">
    <source>
        <dbReference type="PIRSR" id="PIRSR006356-1"/>
    </source>
</evidence>
<dbReference type="EMBL" id="RQZF01000003">
    <property type="protein sequence ID" value="RRC95535.1"/>
    <property type="molecule type" value="Genomic_DNA"/>
</dbReference>
<dbReference type="GO" id="GO:0016990">
    <property type="term" value="F:arginine deiminase activity"/>
    <property type="evidence" value="ECO:0007669"/>
    <property type="project" value="UniProtKB-EC"/>
</dbReference>
<evidence type="ECO:0000313" key="4">
    <source>
        <dbReference type="EMBL" id="RRC95535.1"/>
    </source>
</evidence>
<dbReference type="EC" id="3.5.3.6" evidence="4"/>
<proteinExistence type="inferred from homology"/>
<dbReference type="PRINTS" id="PR01466">
    <property type="entry name" value="ARGDEIMINASE"/>
</dbReference>
<evidence type="ECO:0000256" key="1">
    <source>
        <dbReference type="ARBA" id="ARBA00010206"/>
    </source>
</evidence>
<feature type="active site" description="Amidino-cysteine intermediate" evidence="3">
    <location>
        <position position="391"/>
    </location>
</feature>
<evidence type="ECO:0000313" key="5">
    <source>
        <dbReference type="Proteomes" id="UP000280444"/>
    </source>
</evidence>
<keyword evidence="5" id="KW-1185">Reference proteome</keyword>
<dbReference type="Gene3D" id="1.10.3930.10">
    <property type="entry name" value="Arginine deiminase"/>
    <property type="match status" value="1"/>
</dbReference>
<dbReference type="GO" id="GO:0019546">
    <property type="term" value="P:L-arginine deiminase pathway"/>
    <property type="evidence" value="ECO:0007669"/>
    <property type="project" value="TreeGrafter"/>
</dbReference>